<evidence type="ECO:0000313" key="1">
    <source>
        <dbReference type="EMBL" id="BAR99842.1"/>
    </source>
</evidence>
<dbReference type="AlphaFoldDB" id="A0A182D513"/>
<dbReference type="EMBL" id="AP014854">
    <property type="protein sequence ID" value="BAR99842.1"/>
    <property type="molecule type" value="Genomic_DNA"/>
</dbReference>
<accession>A0A182D513</accession>
<sequence length="38" mass="4052">MIVAGGGGMCDKNDMLSLQDWFIDVALTARLLDGLLTP</sequence>
<gene>
    <name evidence="1" type="ORF">BV133_2249</name>
</gene>
<reference evidence="1" key="1">
    <citation type="journal article" date="2015" name="Genome Announc.">
        <title>Complete Genome Sequence of the Bacteriochlorophyll b-Producing Photosynthetic Bacterium Blastochloris viridis.</title>
        <authorList>
            <person name="Tsukatani Y."/>
            <person name="Hirose Y."/>
            <person name="Harada J."/>
            <person name="Misawa N."/>
            <person name="Mori K."/>
            <person name="Inoue K."/>
            <person name="Tamiaki H."/>
        </authorList>
    </citation>
    <scope>NUCLEOTIDE SEQUENCE [LARGE SCALE GENOMIC DNA]</scope>
    <source>
        <strain evidence="1">DSM 133</strain>
    </source>
</reference>
<organism evidence="1">
    <name type="scientific">Blastochloris viridis</name>
    <name type="common">Rhodopseudomonas viridis</name>
    <dbReference type="NCBI Taxonomy" id="1079"/>
    <lineage>
        <taxon>Bacteria</taxon>
        <taxon>Pseudomonadati</taxon>
        <taxon>Pseudomonadota</taxon>
        <taxon>Alphaproteobacteria</taxon>
        <taxon>Hyphomicrobiales</taxon>
        <taxon>Blastochloridaceae</taxon>
        <taxon>Blastochloris</taxon>
    </lineage>
</organism>
<proteinExistence type="predicted"/>
<protein>
    <submittedName>
        <fullName evidence="1">Uncharacterized protein</fullName>
    </submittedName>
</protein>
<name>A0A182D513_BLAVI</name>